<proteinExistence type="predicted"/>
<organism evidence="1 2">
    <name type="scientific">Runella slithyformis (strain ATCC 29530 / DSM 19594 / LMG 11500 / NCIMB 11436 / LSU 4)</name>
    <dbReference type="NCBI Taxonomy" id="761193"/>
    <lineage>
        <taxon>Bacteria</taxon>
        <taxon>Pseudomonadati</taxon>
        <taxon>Bacteroidota</taxon>
        <taxon>Cytophagia</taxon>
        <taxon>Cytophagales</taxon>
        <taxon>Spirosomataceae</taxon>
        <taxon>Runella</taxon>
    </lineage>
</organism>
<dbReference type="RefSeq" id="WP_013927569.1">
    <property type="nucleotide sequence ID" value="NC_015703.1"/>
</dbReference>
<keyword evidence="2" id="KW-1185">Reference proteome</keyword>
<dbReference type="AlphaFoldDB" id="A0A7U3ZJ90"/>
<dbReference type="EMBL" id="CP002859">
    <property type="protein sequence ID" value="AEI48256.1"/>
    <property type="molecule type" value="Genomic_DNA"/>
</dbReference>
<evidence type="ECO:0000313" key="1">
    <source>
        <dbReference type="EMBL" id="AEI48256.1"/>
    </source>
</evidence>
<dbReference type="KEGG" id="rsi:Runsl_1832"/>
<name>A0A7U3ZJ90_RUNSL</name>
<accession>A0A7U3ZJ90</accession>
<protein>
    <submittedName>
        <fullName evidence="1">Uncharacterized protein</fullName>
    </submittedName>
</protein>
<sequence length="181" mass="21048">MNKPILFVDEKEDEKDKSVKRYESTKTLLYTLGCEDTIEFIGDLELEKIGDEKTEKVTYLPNPMFNDRKLVIIHAAKGDTSNRFSSDMVEAIRALYPNTTFAEFSGSAVTNLDIRDLRFRRKEHIYKDGGYKLFLFTAYFKKYNQFVFDLLVKGENILESNDDDLKEVQSNLKSLIDELNN</sequence>
<dbReference type="Proteomes" id="UP000000493">
    <property type="component" value="Chromosome"/>
</dbReference>
<reference evidence="2" key="1">
    <citation type="submission" date="2011-06" db="EMBL/GenBank/DDBJ databases">
        <title>The complete genome of chromosome of Runella slithyformis DSM 19594.</title>
        <authorList>
            <consortium name="US DOE Joint Genome Institute (JGI-PGF)"/>
            <person name="Lucas S."/>
            <person name="Han J."/>
            <person name="Lapidus A."/>
            <person name="Bruce D."/>
            <person name="Goodwin L."/>
            <person name="Pitluck S."/>
            <person name="Peters L."/>
            <person name="Kyrpides N."/>
            <person name="Mavromatis K."/>
            <person name="Ivanova N."/>
            <person name="Ovchinnikova G."/>
            <person name="Zhang X."/>
            <person name="Misra M."/>
            <person name="Detter J.C."/>
            <person name="Tapia R."/>
            <person name="Han C."/>
            <person name="Land M."/>
            <person name="Hauser L."/>
            <person name="Markowitz V."/>
            <person name="Cheng J.-F."/>
            <person name="Hugenholtz P."/>
            <person name="Woyke T."/>
            <person name="Wu D."/>
            <person name="Tindall B."/>
            <person name="Faehrich R."/>
            <person name="Brambilla E."/>
            <person name="Klenk H.-P."/>
            <person name="Eisen J.A."/>
        </authorList>
    </citation>
    <scope>NUCLEOTIDE SEQUENCE [LARGE SCALE GENOMIC DNA]</scope>
    <source>
        <strain evidence="2">ATCC 29530 / DSM 19594 / LMG 11500 / NCIMB 11436 / LSU 4</strain>
    </source>
</reference>
<reference evidence="1 2" key="2">
    <citation type="journal article" date="2012" name="Stand. Genomic Sci.">
        <title>Complete genome sequence of the aquatic bacterium Runella slithyformis type strain (LSU 4(T)).</title>
        <authorList>
            <person name="Copeland A."/>
            <person name="Zhang X."/>
            <person name="Misra M."/>
            <person name="Lapidus A."/>
            <person name="Nolan M."/>
            <person name="Lucas S."/>
            <person name="Deshpande S."/>
            <person name="Cheng J.F."/>
            <person name="Tapia R."/>
            <person name="Goodwin L.A."/>
            <person name="Pitluck S."/>
            <person name="Liolios K."/>
            <person name="Pagani I."/>
            <person name="Ivanova N."/>
            <person name="Mikhailova N."/>
            <person name="Pati A."/>
            <person name="Chen A."/>
            <person name="Palaniappan K."/>
            <person name="Land M."/>
            <person name="Hauser L."/>
            <person name="Pan C."/>
            <person name="Jeffries C.D."/>
            <person name="Detter J.C."/>
            <person name="Brambilla E.M."/>
            <person name="Rohde M."/>
            <person name="Djao O.D."/>
            <person name="Goker M."/>
            <person name="Sikorski J."/>
            <person name="Tindall B.J."/>
            <person name="Woyke T."/>
            <person name="Bristow J."/>
            <person name="Eisen J.A."/>
            <person name="Markowitz V."/>
            <person name="Hugenholtz P."/>
            <person name="Kyrpides N.C."/>
            <person name="Klenk H.P."/>
            <person name="Mavromatis K."/>
        </authorList>
    </citation>
    <scope>NUCLEOTIDE SEQUENCE [LARGE SCALE GENOMIC DNA]</scope>
    <source>
        <strain evidence="2">ATCC 29530 / DSM 19594 / LMG 11500 / NCIMB 11436 / LSU 4</strain>
    </source>
</reference>
<evidence type="ECO:0000313" key="2">
    <source>
        <dbReference type="Proteomes" id="UP000000493"/>
    </source>
</evidence>
<gene>
    <name evidence="1" type="ordered locus">Runsl_1832</name>
</gene>